<dbReference type="Pfam" id="PF22673">
    <property type="entry name" value="MCP-like_PDC_1"/>
    <property type="match status" value="1"/>
</dbReference>
<dbReference type="Pfam" id="PF00672">
    <property type="entry name" value="HAMP"/>
    <property type="match status" value="1"/>
</dbReference>
<accession>A0A2G3E3U1</accession>
<organism evidence="7 8">
    <name type="scientific">Agathobacter ruminis</name>
    <dbReference type="NCBI Taxonomy" id="1712665"/>
    <lineage>
        <taxon>Bacteria</taxon>
        <taxon>Bacillati</taxon>
        <taxon>Bacillota</taxon>
        <taxon>Clostridia</taxon>
        <taxon>Lachnospirales</taxon>
        <taxon>Lachnospiraceae</taxon>
        <taxon>Agathobacter</taxon>
    </lineage>
</organism>
<dbReference type="Gene3D" id="6.10.340.10">
    <property type="match status" value="1"/>
</dbReference>
<comment type="caution">
    <text evidence="7">The sequence shown here is derived from an EMBL/GenBank/DDBJ whole genome shotgun (WGS) entry which is preliminary data.</text>
</comment>
<dbReference type="CDD" id="cd12913">
    <property type="entry name" value="PDC1_MCP_like"/>
    <property type="match status" value="1"/>
</dbReference>
<evidence type="ECO:0000313" key="8">
    <source>
        <dbReference type="Proteomes" id="UP000224563"/>
    </source>
</evidence>
<dbReference type="Proteomes" id="UP000224563">
    <property type="component" value="Unassembled WGS sequence"/>
</dbReference>
<dbReference type="CDD" id="cd12912">
    <property type="entry name" value="PDC2_MCP_like"/>
    <property type="match status" value="1"/>
</dbReference>
<keyword evidence="8" id="KW-1185">Reference proteome</keyword>
<dbReference type="InterPro" id="IPR003660">
    <property type="entry name" value="HAMP_dom"/>
</dbReference>
<gene>
    <name evidence="7" type="ORF">CSX02_05460</name>
</gene>
<sequence length="684" mass="73778">MKVKKISTKMLLTIVPIVVVALVLLTIISIISSRNTINEQIQNRMSAELNAAEGKMTQELNTISNMATVISRVVGTTYKNTSWEEYEKMLTEIISDNDIVLGSGLWFEPYAYDSAQQYFGPYVMKGDGGSISTTWDYSNAEYDYFTQEYYTNAMSFDSAKITDPYYDPTSATVMATCSMPIMDNGKAIGCVTVDISLGTITGIVDEIKIGKSGTGMMISGSGVYIAGVDNELISNGTNIADDENASLVKAGAEMMANNSGSTTFTKSGATINLYYHSIAATGWIIGIQMPEAELMESVRQLTYILIAIAAVFVILCAIVILLEVRSISKSIIRVKAFAGSLANGDFTVNPIDVKTSDELGNMSSSLNHMFDSNRNVISNIKDKAGEIDGSSQRLRTAAEALSTKFAEIQSYMNDVNNAMITTSAATEEVNASTEEVLSNVNLLTSETNESLTMAQEIKERAEEVGRSSREAYESATSLSTQFEERLQVSMENAKIVSSISEMASVISNIAEEINLLSLNASIEAARAGEAGRGFAVVATEIGGLATSTSEAVGEIQNTISDVQKAFNNLSGEAQELLGFLQNTVAPDYNKFIVVAEQYSDDAESIESTSNQISEMALNIRSIMEEVTSAVQSIAEATNETTELSGNIMENIENVSENVSDVSEMSESQEIIAGSLNDVVNQFNL</sequence>
<dbReference type="GO" id="GO:0007165">
    <property type="term" value="P:signal transduction"/>
    <property type="evidence" value="ECO:0007669"/>
    <property type="project" value="UniProtKB-KW"/>
</dbReference>
<feature type="transmembrane region" description="Helical" evidence="4">
    <location>
        <begin position="273"/>
        <end position="289"/>
    </location>
</feature>
<dbReference type="AlphaFoldDB" id="A0A2G3E3U1"/>
<dbReference type="SMART" id="SM00283">
    <property type="entry name" value="MA"/>
    <property type="match status" value="1"/>
</dbReference>
<evidence type="ECO:0000256" key="2">
    <source>
        <dbReference type="ARBA" id="ARBA00029447"/>
    </source>
</evidence>
<feature type="transmembrane region" description="Helical" evidence="4">
    <location>
        <begin position="12"/>
        <end position="31"/>
    </location>
</feature>
<evidence type="ECO:0000259" key="5">
    <source>
        <dbReference type="PROSITE" id="PS50111"/>
    </source>
</evidence>
<dbReference type="GO" id="GO:0016020">
    <property type="term" value="C:membrane"/>
    <property type="evidence" value="ECO:0007669"/>
    <property type="project" value="InterPro"/>
</dbReference>
<keyword evidence="4" id="KW-0472">Membrane</keyword>
<keyword evidence="4" id="KW-1133">Transmembrane helix</keyword>
<dbReference type="Gene3D" id="1.10.287.950">
    <property type="entry name" value="Methyl-accepting chemotaxis protein"/>
    <property type="match status" value="1"/>
</dbReference>
<feature type="domain" description="HAMP" evidence="6">
    <location>
        <begin position="325"/>
        <end position="378"/>
    </location>
</feature>
<feature type="transmembrane region" description="Helical" evidence="4">
    <location>
        <begin position="301"/>
        <end position="322"/>
    </location>
</feature>
<dbReference type="RefSeq" id="WP_099385918.1">
    <property type="nucleotide sequence ID" value="NZ_JANSWH010000094.1"/>
</dbReference>
<evidence type="ECO:0000259" key="6">
    <source>
        <dbReference type="PROSITE" id="PS50885"/>
    </source>
</evidence>
<dbReference type="PANTHER" id="PTHR32089">
    <property type="entry name" value="METHYL-ACCEPTING CHEMOTAXIS PROTEIN MCPB"/>
    <property type="match status" value="1"/>
</dbReference>
<dbReference type="PROSITE" id="PS50885">
    <property type="entry name" value="HAMP"/>
    <property type="match status" value="1"/>
</dbReference>
<proteinExistence type="inferred from homology"/>
<dbReference type="PROSITE" id="PS50111">
    <property type="entry name" value="CHEMOTAXIS_TRANSDUC_2"/>
    <property type="match status" value="1"/>
</dbReference>
<comment type="similarity">
    <text evidence="2">Belongs to the methyl-accepting chemotaxis (MCP) protein family.</text>
</comment>
<keyword evidence="4" id="KW-0812">Transmembrane</keyword>
<dbReference type="Gene3D" id="3.30.450.20">
    <property type="entry name" value="PAS domain"/>
    <property type="match status" value="2"/>
</dbReference>
<dbReference type="PANTHER" id="PTHR32089:SF112">
    <property type="entry name" value="LYSOZYME-LIKE PROTEIN-RELATED"/>
    <property type="match status" value="1"/>
</dbReference>
<evidence type="ECO:0000256" key="4">
    <source>
        <dbReference type="SAM" id="Phobius"/>
    </source>
</evidence>
<keyword evidence="1 3" id="KW-0807">Transducer</keyword>
<reference evidence="7 8" key="1">
    <citation type="submission" date="2017-10" db="EMBL/GenBank/DDBJ databases">
        <title>Resolving the taxonomy of Roseburia spp., Eubacterium rectale and Agathobacter spp. through phylogenomic analysis.</title>
        <authorList>
            <person name="Sheridan P.O."/>
            <person name="Walker A.W."/>
            <person name="Duncan S.H."/>
            <person name="Scott K.P."/>
            <person name="Toole P.W.O."/>
            <person name="Luis P."/>
            <person name="Flint H.J."/>
        </authorList>
    </citation>
    <scope>NUCLEOTIDE SEQUENCE [LARGE SCALE GENOMIC DNA]</scope>
    <source>
        <strain evidence="7 8">JK623</strain>
    </source>
</reference>
<protein>
    <submittedName>
        <fullName evidence="7">Methyl-accepting chemotaxis protein</fullName>
    </submittedName>
</protein>
<dbReference type="EMBL" id="PDYG01000023">
    <property type="protein sequence ID" value="PHU37924.1"/>
    <property type="molecule type" value="Genomic_DNA"/>
</dbReference>
<evidence type="ECO:0000256" key="3">
    <source>
        <dbReference type="PROSITE-ProRule" id="PRU00284"/>
    </source>
</evidence>
<dbReference type="SUPFAM" id="SSF103190">
    <property type="entry name" value="Sensory domain-like"/>
    <property type="match status" value="1"/>
</dbReference>
<evidence type="ECO:0000313" key="7">
    <source>
        <dbReference type="EMBL" id="PHU37924.1"/>
    </source>
</evidence>
<dbReference type="Pfam" id="PF00015">
    <property type="entry name" value="MCPsignal"/>
    <property type="match status" value="1"/>
</dbReference>
<dbReference type="SUPFAM" id="SSF58104">
    <property type="entry name" value="Methyl-accepting chemotaxis protein (MCP) signaling domain"/>
    <property type="match status" value="1"/>
</dbReference>
<dbReference type="InterPro" id="IPR004089">
    <property type="entry name" value="MCPsignal_dom"/>
</dbReference>
<dbReference type="CDD" id="cd06225">
    <property type="entry name" value="HAMP"/>
    <property type="match status" value="1"/>
</dbReference>
<reference evidence="7 8" key="2">
    <citation type="submission" date="2017-10" db="EMBL/GenBank/DDBJ databases">
        <authorList>
            <person name="Banno H."/>
            <person name="Chua N.-H."/>
        </authorList>
    </citation>
    <scope>NUCLEOTIDE SEQUENCE [LARGE SCALE GENOMIC DNA]</scope>
    <source>
        <strain evidence="7 8">JK623</strain>
    </source>
</reference>
<feature type="domain" description="Methyl-accepting transducer" evidence="5">
    <location>
        <begin position="397"/>
        <end position="641"/>
    </location>
</feature>
<name>A0A2G3E3U1_9FIRM</name>
<evidence type="ECO:0000256" key="1">
    <source>
        <dbReference type="ARBA" id="ARBA00023224"/>
    </source>
</evidence>
<dbReference type="InterPro" id="IPR029151">
    <property type="entry name" value="Sensor-like_sf"/>
</dbReference>